<dbReference type="OrthoDB" id="9824336at2"/>
<dbReference type="KEGG" id="slr:L21SP2_3265"/>
<keyword evidence="5" id="KW-1185">Reference proteome</keyword>
<keyword evidence="1" id="KW-0175">Coiled coil</keyword>
<dbReference type="RefSeq" id="WP_024269498.1">
    <property type="nucleotide sequence ID" value="NC_023035.1"/>
</dbReference>
<dbReference type="Proteomes" id="UP000018680">
    <property type="component" value="Chromosome"/>
</dbReference>
<dbReference type="STRING" id="1307761.L21SP2_3265"/>
<proteinExistence type="predicted"/>
<name>V5WLX1_9SPIO</name>
<feature type="chain" id="PRO_5004742009" evidence="3">
    <location>
        <begin position="22"/>
        <end position="562"/>
    </location>
</feature>
<dbReference type="AlphaFoldDB" id="V5WLX1"/>
<evidence type="ECO:0000256" key="1">
    <source>
        <dbReference type="SAM" id="Coils"/>
    </source>
</evidence>
<organism evidence="4 5">
    <name type="scientific">Salinispira pacifica</name>
    <dbReference type="NCBI Taxonomy" id="1307761"/>
    <lineage>
        <taxon>Bacteria</taxon>
        <taxon>Pseudomonadati</taxon>
        <taxon>Spirochaetota</taxon>
        <taxon>Spirochaetia</taxon>
        <taxon>Spirochaetales</taxon>
        <taxon>Spirochaetaceae</taxon>
        <taxon>Salinispira</taxon>
    </lineage>
</organism>
<keyword evidence="3" id="KW-0732">Signal</keyword>
<feature type="coiled-coil region" evidence="1">
    <location>
        <begin position="271"/>
        <end position="365"/>
    </location>
</feature>
<dbReference type="EMBL" id="CP006939">
    <property type="protein sequence ID" value="AHC16605.1"/>
    <property type="molecule type" value="Genomic_DNA"/>
</dbReference>
<accession>V5WLX1</accession>
<gene>
    <name evidence="4" type="ORF">L21SP2_3265</name>
</gene>
<evidence type="ECO:0000313" key="4">
    <source>
        <dbReference type="EMBL" id="AHC16605.1"/>
    </source>
</evidence>
<sequence>MKFVWRMAVTCLLIPVISLGAQDTSDEPSTVQLDTIDFETIDFSEARLSIAGPSAFLIRSVRIEGEPYSVLFKEQNGNWVVTELIAQQGEPVLPDNVVLDFARVTVEDSALVIDGILINGKPYSTRLELRDDALRLSGGLQAGKLVGSSLSRITLDAGLSDPETLDRQQEQLAELTERNTRLLAQVGSMNGSLEQLRTKNAEIQEQLEQLKKEKSDLLGEVDNLQARLTASEAAAEESARETAESAADESDPEDNAAAESGGTDSNVEEINQELIQRIGTLLQKIDSLEDHISGLETEISALRESVPEESAGEDRSERLAGQDVREYTQRIETLEDEIRDLKVENSRLAGERNELEQDIRRELLEKGVIEVMRPRLTRDVQEGFSIASTQIGSWEQSGSAIRQTDPGEFFAKLELPLAQDSRPTLYSFDARSRQAGWVGFGVHIFASGVEKRGYGYGESLLLWFTRDRDTYGNDQTYMELYRSSDDINMARVLSAAIPESLGEWLNIELLYQPDDEYITVAVNGEEKLRYKTWFGIESGVDMALRTLNAGEFRNLQVLSTED</sequence>
<feature type="compositionally biased region" description="Acidic residues" evidence="2">
    <location>
        <begin position="246"/>
        <end position="256"/>
    </location>
</feature>
<feature type="region of interest" description="Disordered" evidence="2">
    <location>
        <begin position="230"/>
        <end position="267"/>
    </location>
</feature>
<reference evidence="4 5" key="1">
    <citation type="journal article" date="2015" name="Stand. Genomic Sci.">
        <title>Complete genome sequence and description of Salinispira pacifica gen. nov., sp. nov., a novel spirochaete isolated form a hypersaline microbial mat.</title>
        <authorList>
            <person name="Ben Hania W."/>
            <person name="Joseph M."/>
            <person name="Schumann P."/>
            <person name="Bunk B."/>
            <person name="Fiebig A."/>
            <person name="Sproer C."/>
            <person name="Klenk H.P."/>
            <person name="Fardeau M.L."/>
            <person name="Spring S."/>
        </authorList>
    </citation>
    <scope>NUCLEOTIDE SEQUENCE [LARGE SCALE GENOMIC DNA]</scope>
    <source>
        <strain evidence="4 5">L21-RPul-D2</strain>
    </source>
</reference>
<evidence type="ECO:0000313" key="5">
    <source>
        <dbReference type="Proteomes" id="UP000018680"/>
    </source>
</evidence>
<evidence type="ECO:0000256" key="2">
    <source>
        <dbReference type="SAM" id="MobiDB-lite"/>
    </source>
</evidence>
<dbReference type="HOGENOM" id="CLU_484748_0_0_12"/>
<feature type="signal peptide" evidence="3">
    <location>
        <begin position="1"/>
        <end position="21"/>
    </location>
</feature>
<protein>
    <submittedName>
        <fullName evidence="4">Uncharacterized protein</fullName>
    </submittedName>
</protein>
<evidence type="ECO:0000256" key="3">
    <source>
        <dbReference type="SAM" id="SignalP"/>
    </source>
</evidence>